<accession>A0A9P5JXL9</accession>
<feature type="region of interest" description="Disordered" evidence="1">
    <location>
        <begin position="39"/>
        <end position="61"/>
    </location>
</feature>
<dbReference type="OrthoDB" id="3237177at2759"/>
<dbReference type="Proteomes" id="UP000759537">
    <property type="component" value="Unassembled WGS sequence"/>
</dbReference>
<dbReference type="AlphaFoldDB" id="A0A9P5JXL9"/>
<evidence type="ECO:0000313" key="3">
    <source>
        <dbReference type="Proteomes" id="UP000759537"/>
    </source>
</evidence>
<proteinExistence type="predicted"/>
<reference evidence="2" key="1">
    <citation type="submission" date="2019-10" db="EMBL/GenBank/DDBJ databases">
        <authorList>
            <consortium name="DOE Joint Genome Institute"/>
            <person name="Kuo A."/>
            <person name="Miyauchi S."/>
            <person name="Kiss E."/>
            <person name="Drula E."/>
            <person name="Kohler A."/>
            <person name="Sanchez-Garcia M."/>
            <person name="Andreopoulos B."/>
            <person name="Barry K.W."/>
            <person name="Bonito G."/>
            <person name="Buee M."/>
            <person name="Carver A."/>
            <person name="Chen C."/>
            <person name="Cichocki N."/>
            <person name="Clum A."/>
            <person name="Culley D."/>
            <person name="Crous P.W."/>
            <person name="Fauchery L."/>
            <person name="Girlanda M."/>
            <person name="Hayes R."/>
            <person name="Keri Z."/>
            <person name="LaButti K."/>
            <person name="Lipzen A."/>
            <person name="Lombard V."/>
            <person name="Magnuson J."/>
            <person name="Maillard F."/>
            <person name="Morin E."/>
            <person name="Murat C."/>
            <person name="Nolan M."/>
            <person name="Ohm R."/>
            <person name="Pangilinan J."/>
            <person name="Pereira M."/>
            <person name="Perotto S."/>
            <person name="Peter M."/>
            <person name="Riley R."/>
            <person name="Sitrit Y."/>
            <person name="Stielow B."/>
            <person name="Szollosi G."/>
            <person name="Zifcakova L."/>
            <person name="Stursova M."/>
            <person name="Spatafora J.W."/>
            <person name="Tedersoo L."/>
            <person name="Vaario L.-M."/>
            <person name="Yamada A."/>
            <person name="Yan M."/>
            <person name="Wang P."/>
            <person name="Xu J."/>
            <person name="Bruns T."/>
            <person name="Baldrian P."/>
            <person name="Vilgalys R."/>
            <person name="Henrissat B."/>
            <person name="Grigoriev I.V."/>
            <person name="Hibbett D."/>
            <person name="Nagy L.G."/>
            <person name="Martin F.M."/>
        </authorList>
    </citation>
    <scope>NUCLEOTIDE SEQUENCE</scope>
    <source>
        <strain evidence="2">Prilba</strain>
    </source>
</reference>
<protein>
    <submittedName>
        <fullName evidence="2">Uncharacterized protein</fullName>
    </submittedName>
</protein>
<reference evidence="2" key="2">
    <citation type="journal article" date="2020" name="Nat. Commun.">
        <title>Large-scale genome sequencing of mycorrhizal fungi provides insights into the early evolution of symbiotic traits.</title>
        <authorList>
            <person name="Miyauchi S."/>
            <person name="Kiss E."/>
            <person name="Kuo A."/>
            <person name="Drula E."/>
            <person name="Kohler A."/>
            <person name="Sanchez-Garcia M."/>
            <person name="Morin E."/>
            <person name="Andreopoulos B."/>
            <person name="Barry K.W."/>
            <person name="Bonito G."/>
            <person name="Buee M."/>
            <person name="Carver A."/>
            <person name="Chen C."/>
            <person name="Cichocki N."/>
            <person name="Clum A."/>
            <person name="Culley D."/>
            <person name="Crous P.W."/>
            <person name="Fauchery L."/>
            <person name="Girlanda M."/>
            <person name="Hayes R.D."/>
            <person name="Keri Z."/>
            <person name="LaButti K."/>
            <person name="Lipzen A."/>
            <person name="Lombard V."/>
            <person name="Magnuson J."/>
            <person name="Maillard F."/>
            <person name="Murat C."/>
            <person name="Nolan M."/>
            <person name="Ohm R.A."/>
            <person name="Pangilinan J."/>
            <person name="Pereira M.F."/>
            <person name="Perotto S."/>
            <person name="Peter M."/>
            <person name="Pfister S."/>
            <person name="Riley R."/>
            <person name="Sitrit Y."/>
            <person name="Stielow J.B."/>
            <person name="Szollosi G."/>
            <person name="Zifcakova L."/>
            <person name="Stursova M."/>
            <person name="Spatafora J.W."/>
            <person name="Tedersoo L."/>
            <person name="Vaario L.M."/>
            <person name="Yamada A."/>
            <person name="Yan M."/>
            <person name="Wang P."/>
            <person name="Xu J."/>
            <person name="Bruns T."/>
            <person name="Baldrian P."/>
            <person name="Vilgalys R."/>
            <person name="Dunand C."/>
            <person name="Henrissat B."/>
            <person name="Grigoriev I.V."/>
            <person name="Hibbett D."/>
            <person name="Nagy L.G."/>
            <person name="Martin F.M."/>
        </authorList>
    </citation>
    <scope>NUCLEOTIDE SEQUENCE</scope>
    <source>
        <strain evidence="2">Prilba</strain>
    </source>
</reference>
<organism evidence="2 3">
    <name type="scientific">Russula ochroleuca</name>
    <dbReference type="NCBI Taxonomy" id="152965"/>
    <lineage>
        <taxon>Eukaryota</taxon>
        <taxon>Fungi</taxon>
        <taxon>Dikarya</taxon>
        <taxon>Basidiomycota</taxon>
        <taxon>Agaricomycotina</taxon>
        <taxon>Agaricomycetes</taxon>
        <taxon>Russulales</taxon>
        <taxon>Russulaceae</taxon>
        <taxon>Russula</taxon>
    </lineage>
</organism>
<name>A0A9P5JXL9_9AGAM</name>
<evidence type="ECO:0000313" key="2">
    <source>
        <dbReference type="EMBL" id="KAF8470389.1"/>
    </source>
</evidence>
<sequence length="169" mass="18190">MQSQLNRPLSYNGAFSRGVYPPSVHDSITPGFTQSATPHYGASSFAQHGPTPVPTGPGIGRRNDVYGEGLIPGYEFNYSMAGSWEVPAPQPHNQSGYMMPNVQYDNVGQSRVNYAVNDFAADQFPNPAILLSPLLSGAYSVPNNQGAFPPSEGFPPCEFSARPLRSPKL</sequence>
<dbReference type="EMBL" id="WHVB01000025">
    <property type="protein sequence ID" value="KAF8470389.1"/>
    <property type="molecule type" value="Genomic_DNA"/>
</dbReference>
<keyword evidence="3" id="KW-1185">Reference proteome</keyword>
<evidence type="ECO:0000256" key="1">
    <source>
        <dbReference type="SAM" id="MobiDB-lite"/>
    </source>
</evidence>
<gene>
    <name evidence="2" type="ORF">DFH94DRAFT_208371</name>
</gene>
<comment type="caution">
    <text evidence="2">The sequence shown here is derived from an EMBL/GenBank/DDBJ whole genome shotgun (WGS) entry which is preliminary data.</text>
</comment>